<protein>
    <submittedName>
        <fullName evidence="2">Uncharacterized protein</fullName>
    </submittedName>
</protein>
<reference evidence="2" key="1">
    <citation type="submission" date="2019-08" db="EMBL/GenBank/DDBJ databases">
        <authorList>
            <person name="Kucharzyk K."/>
            <person name="Murdoch R.W."/>
            <person name="Higgins S."/>
            <person name="Loffler F."/>
        </authorList>
    </citation>
    <scope>NUCLEOTIDE SEQUENCE</scope>
</reference>
<organism evidence="2">
    <name type="scientific">bioreactor metagenome</name>
    <dbReference type="NCBI Taxonomy" id="1076179"/>
    <lineage>
        <taxon>unclassified sequences</taxon>
        <taxon>metagenomes</taxon>
        <taxon>ecological metagenomes</taxon>
    </lineage>
</organism>
<sequence length="138" mass="15860">MQIELGEQFLLDGYLCIVCAKQKAVRNDNSHTPVFLQAVHDNRHKEICCFTAGKVGREMVLDICFFAAAVRRIHQNDVKLIIFCVVKNISQQRVVMIDFWHIKTMKQHIGNAQHIWELLFLNAVNGIIVFSLVIRGLN</sequence>
<comment type="caution">
    <text evidence="2">The sequence shown here is derived from an EMBL/GenBank/DDBJ whole genome shotgun (WGS) entry which is preliminary data.</text>
</comment>
<keyword evidence="1" id="KW-0812">Transmembrane</keyword>
<evidence type="ECO:0000313" key="2">
    <source>
        <dbReference type="EMBL" id="MPM69173.1"/>
    </source>
</evidence>
<dbReference type="AlphaFoldDB" id="A0A645C1F6"/>
<proteinExistence type="predicted"/>
<keyword evidence="1" id="KW-1133">Transmembrane helix</keyword>
<gene>
    <name evidence="2" type="ORF">SDC9_116117</name>
</gene>
<feature type="transmembrane region" description="Helical" evidence="1">
    <location>
        <begin position="115"/>
        <end position="134"/>
    </location>
</feature>
<name>A0A645C1F6_9ZZZZ</name>
<dbReference type="EMBL" id="VSSQ01022691">
    <property type="protein sequence ID" value="MPM69173.1"/>
    <property type="molecule type" value="Genomic_DNA"/>
</dbReference>
<accession>A0A645C1F6</accession>
<keyword evidence="1" id="KW-0472">Membrane</keyword>
<evidence type="ECO:0000256" key="1">
    <source>
        <dbReference type="SAM" id="Phobius"/>
    </source>
</evidence>